<dbReference type="PANTHER" id="PTHR43792">
    <property type="entry name" value="GNAT FAMILY, PUTATIVE (AFU_ORTHOLOGUE AFUA_3G00765)-RELATED-RELATED"/>
    <property type="match status" value="1"/>
</dbReference>
<organism evidence="2 3">
    <name type="scientific">Polymorphum gilvum (strain LMG 25793 / CGMCC 1.9160 / SL003B-26A1)</name>
    <dbReference type="NCBI Taxonomy" id="991905"/>
    <lineage>
        <taxon>Bacteria</taxon>
        <taxon>Pseudomonadati</taxon>
        <taxon>Pseudomonadota</taxon>
        <taxon>Alphaproteobacteria</taxon>
        <taxon>Rhodobacterales</taxon>
        <taxon>Paracoccaceae</taxon>
        <taxon>Polymorphum</taxon>
    </lineage>
</organism>
<keyword evidence="2" id="KW-0808">Transferase</keyword>
<dbReference type="SUPFAM" id="SSF55729">
    <property type="entry name" value="Acyl-CoA N-acyltransferases (Nat)"/>
    <property type="match status" value="1"/>
</dbReference>
<sequence length="177" mass="20565">MLETVLATERLRAVPFRQDDLPLMEALHADPEVNRYLGTAAAWDKATVRRKLDKFITDQERHGFSKWKILTRDGEFVGRAGFTPYDETSEIEMGYSFMRAHWGKGYATEISRALTRWFFDKTYYTHLIGFCRTDHRASRRVLEKAGLTYRETRSIKGMPCDVYQILSPAMQKLVSNA</sequence>
<feature type="domain" description="N-acetyltransferase" evidence="1">
    <location>
        <begin position="11"/>
        <end position="175"/>
    </location>
</feature>
<dbReference type="InterPro" id="IPR016181">
    <property type="entry name" value="Acyl_CoA_acyltransferase"/>
</dbReference>
<dbReference type="Pfam" id="PF13302">
    <property type="entry name" value="Acetyltransf_3"/>
    <property type="match status" value="1"/>
</dbReference>
<evidence type="ECO:0000313" key="2">
    <source>
        <dbReference type="EMBL" id="ADZ69816.1"/>
    </source>
</evidence>
<dbReference type="RefSeq" id="WP_013652133.1">
    <property type="nucleotide sequence ID" value="NC_015259.1"/>
</dbReference>
<dbReference type="KEGG" id="pgv:SL003B_1388"/>
<dbReference type="InterPro" id="IPR000182">
    <property type="entry name" value="GNAT_dom"/>
</dbReference>
<dbReference type="Gene3D" id="3.40.630.30">
    <property type="match status" value="1"/>
</dbReference>
<name>F2J2C0_POLGS</name>
<protein>
    <submittedName>
        <fullName evidence="2">Putative acetyltransferase protein</fullName>
    </submittedName>
</protein>
<accession>F2J2C0</accession>
<dbReference type="PROSITE" id="PS51186">
    <property type="entry name" value="GNAT"/>
    <property type="match status" value="1"/>
</dbReference>
<dbReference type="EMBL" id="CP002568">
    <property type="protein sequence ID" value="ADZ69816.1"/>
    <property type="molecule type" value="Genomic_DNA"/>
</dbReference>
<keyword evidence="3" id="KW-1185">Reference proteome</keyword>
<evidence type="ECO:0000313" key="3">
    <source>
        <dbReference type="Proteomes" id="UP000008130"/>
    </source>
</evidence>
<gene>
    <name evidence="2" type="primary">anmK</name>
    <name evidence="2" type="ordered locus">SL003B_1388</name>
</gene>
<dbReference type="InterPro" id="IPR051531">
    <property type="entry name" value="N-acetyltransferase"/>
</dbReference>
<proteinExistence type="predicted"/>
<dbReference type="OrthoDB" id="5295305at2"/>
<evidence type="ECO:0000259" key="1">
    <source>
        <dbReference type="PROSITE" id="PS51186"/>
    </source>
</evidence>
<dbReference type="eggNOG" id="COG1670">
    <property type="taxonomic scope" value="Bacteria"/>
</dbReference>
<dbReference type="PANTHER" id="PTHR43792:SF1">
    <property type="entry name" value="N-ACETYLTRANSFERASE DOMAIN-CONTAINING PROTEIN"/>
    <property type="match status" value="1"/>
</dbReference>
<dbReference type="GO" id="GO:0016747">
    <property type="term" value="F:acyltransferase activity, transferring groups other than amino-acyl groups"/>
    <property type="evidence" value="ECO:0007669"/>
    <property type="project" value="InterPro"/>
</dbReference>
<dbReference type="Proteomes" id="UP000008130">
    <property type="component" value="Chromosome"/>
</dbReference>
<dbReference type="STRING" id="991905.SL003B_1388"/>
<reference evidence="2 3" key="1">
    <citation type="journal article" date="2011" name="J. Bacteriol.">
        <title>Complete genome sequence of Polymorphum gilvum SL003B-26A1T, a crude oil-degrading bacterium from oil-polluted saline soil.</title>
        <authorList>
            <person name="Li S.G."/>
            <person name="Tang Y.Q."/>
            <person name="Nie Y."/>
            <person name="Cai M."/>
            <person name="Wu X.L."/>
        </authorList>
    </citation>
    <scope>NUCLEOTIDE SEQUENCE [LARGE SCALE GENOMIC DNA]</scope>
    <source>
        <strain evidence="3">LMG 25793 / CGMCC 1.9160 / SL003B-26A1</strain>
    </source>
</reference>
<dbReference type="AlphaFoldDB" id="F2J2C0"/>
<dbReference type="HOGENOM" id="CLU_013985_3_1_5"/>